<sequence>MTLKQIIAFTLTCAISTQTFGHSRWVLPSHFNLSAEQGEWIMVDITASNETFNVDKAMGADLVRIITPDGEPSRASSSYKGHRKSVVDYFLKGSGTYKITNNSEASFITYYTIDGDHKRLSANKTELVGKLPTQATAIKTTYRYARIESYVTLNAPSDNFKIQGKLLELLPVTHPSDIVEHEKVTFKFLFNGKAQKDVAVEITADGVRYRNNPQTLTLRSNEKGEITFTPSVAGRYLLVAEYQEDTPNSPLADQQMGSVFLTFEAQLN</sequence>
<dbReference type="EMBL" id="VOLQ01000017">
    <property type="protein sequence ID" value="TWX66607.1"/>
    <property type="molecule type" value="Genomic_DNA"/>
</dbReference>
<reference evidence="2 4" key="1">
    <citation type="submission" date="2019-07" db="EMBL/GenBank/DDBJ databases">
        <title>Genomes of sea-ice associated Colwellia species.</title>
        <authorList>
            <person name="Bowman J.P."/>
        </authorList>
    </citation>
    <scope>NUCLEOTIDE SEQUENCE [LARGE SCALE GENOMIC DNA]</scope>
    <source>
        <strain evidence="1 3">ACAM 607</strain>
        <strain evidence="2 4">IC036</strain>
    </source>
</reference>
<dbReference type="RefSeq" id="WP_146796615.1">
    <property type="nucleotide sequence ID" value="NZ_VOLP01000002.1"/>
</dbReference>
<gene>
    <name evidence="1" type="ORF">ESZ26_11420</name>
    <name evidence="2" type="ORF">ESZ27_10250</name>
</gene>
<dbReference type="EMBL" id="VOLR01000014">
    <property type="protein sequence ID" value="TWX58731.1"/>
    <property type="molecule type" value="Genomic_DNA"/>
</dbReference>
<protein>
    <submittedName>
        <fullName evidence="2">DUF4198 domain-containing protein</fullName>
    </submittedName>
</protein>
<dbReference type="InterPro" id="IPR019613">
    <property type="entry name" value="DUF4198"/>
</dbReference>
<evidence type="ECO:0000313" key="4">
    <source>
        <dbReference type="Proteomes" id="UP000321917"/>
    </source>
</evidence>
<evidence type="ECO:0000313" key="3">
    <source>
        <dbReference type="Proteomes" id="UP000321525"/>
    </source>
</evidence>
<organism evidence="2 4">
    <name type="scientific">Colwellia hornerae</name>
    <dbReference type="NCBI Taxonomy" id="89402"/>
    <lineage>
        <taxon>Bacteria</taxon>
        <taxon>Pseudomonadati</taxon>
        <taxon>Pseudomonadota</taxon>
        <taxon>Gammaproteobacteria</taxon>
        <taxon>Alteromonadales</taxon>
        <taxon>Colwelliaceae</taxon>
        <taxon>Colwellia</taxon>
    </lineage>
</organism>
<dbReference type="OrthoDB" id="5943at2"/>
<dbReference type="Proteomes" id="UP000321525">
    <property type="component" value="Unassembled WGS sequence"/>
</dbReference>
<keyword evidence="3" id="KW-1185">Reference proteome</keyword>
<accession>A0A5C6QD72</accession>
<evidence type="ECO:0000313" key="1">
    <source>
        <dbReference type="EMBL" id="TWX58731.1"/>
    </source>
</evidence>
<proteinExistence type="predicted"/>
<dbReference type="AlphaFoldDB" id="A0A5C6QD72"/>
<name>A0A5C6QD72_9GAMM</name>
<evidence type="ECO:0000313" key="2">
    <source>
        <dbReference type="EMBL" id="TWX66607.1"/>
    </source>
</evidence>
<dbReference type="Pfam" id="PF10670">
    <property type="entry name" value="DUF4198"/>
    <property type="match status" value="1"/>
</dbReference>
<dbReference type="Proteomes" id="UP000321917">
    <property type="component" value="Unassembled WGS sequence"/>
</dbReference>
<comment type="caution">
    <text evidence="2">The sequence shown here is derived from an EMBL/GenBank/DDBJ whole genome shotgun (WGS) entry which is preliminary data.</text>
</comment>